<dbReference type="InterPro" id="IPR042178">
    <property type="entry name" value="Serpin_sf_1"/>
</dbReference>
<dbReference type="InterPro" id="IPR042185">
    <property type="entry name" value="Serpin_sf_2"/>
</dbReference>
<dbReference type="GeneTree" id="ENSGT00940000154931"/>
<keyword evidence="6" id="KW-1185">Reference proteome</keyword>
<dbReference type="CTD" id="5272"/>
<dbReference type="PRINTS" id="PR00676">
    <property type="entry name" value="MASPIN"/>
</dbReference>
<evidence type="ECO:0000313" key="6">
    <source>
        <dbReference type="Proteomes" id="UP000694385"/>
    </source>
</evidence>
<evidence type="ECO:0000259" key="4">
    <source>
        <dbReference type="SMART" id="SM00093"/>
    </source>
</evidence>
<dbReference type="OrthoDB" id="671595at2759"/>
<dbReference type="GO" id="GO:0005829">
    <property type="term" value="C:cytosol"/>
    <property type="evidence" value="ECO:0007669"/>
    <property type="project" value="Ensembl"/>
</dbReference>
<evidence type="ECO:0000256" key="2">
    <source>
        <dbReference type="ARBA" id="ARBA00006426"/>
    </source>
</evidence>
<dbReference type="GO" id="GO:0005794">
    <property type="term" value="C:Golgi apparatus"/>
    <property type="evidence" value="ECO:0007669"/>
    <property type="project" value="Ensembl"/>
</dbReference>
<evidence type="ECO:0000256" key="1">
    <source>
        <dbReference type="ARBA" id="ARBA00004496"/>
    </source>
</evidence>
<dbReference type="Gene3D" id="2.30.39.10">
    <property type="entry name" value="Alpha-1-antitrypsin, domain 1"/>
    <property type="match status" value="1"/>
</dbReference>
<dbReference type="GO" id="GO:0071391">
    <property type="term" value="P:cellular response to estrogen stimulus"/>
    <property type="evidence" value="ECO:0007669"/>
    <property type="project" value="Ensembl"/>
</dbReference>
<dbReference type="GO" id="GO:0004867">
    <property type="term" value="F:serine-type endopeptidase inhibitor activity"/>
    <property type="evidence" value="ECO:0007669"/>
    <property type="project" value="Ensembl"/>
</dbReference>
<reference evidence="5" key="2">
    <citation type="submission" date="2025-09" db="UniProtKB">
        <authorList>
            <consortium name="Ensembl"/>
        </authorList>
    </citation>
    <scope>IDENTIFICATION</scope>
</reference>
<dbReference type="FunFam" id="2.10.310.10:FF:000001">
    <property type="entry name" value="Serpin family A member 1"/>
    <property type="match status" value="1"/>
</dbReference>
<dbReference type="Gene3D" id="3.30.497.10">
    <property type="entry name" value="Antithrombin, subunit I, domain 2"/>
    <property type="match status" value="1"/>
</dbReference>
<accession>A0A8C5L0U6</accession>
<dbReference type="GO" id="GO:0043027">
    <property type="term" value="F:cysteine-type endopeptidase inhibitor activity involved in apoptotic process"/>
    <property type="evidence" value="ECO:0007669"/>
    <property type="project" value="Ensembl"/>
</dbReference>
<dbReference type="SMART" id="SM00093">
    <property type="entry name" value="SERPIN"/>
    <property type="match status" value="1"/>
</dbReference>
<dbReference type="GO" id="GO:0005654">
    <property type="term" value="C:nucleoplasm"/>
    <property type="evidence" value="ECO:0007669"/>
    <property type="project" value="Ensembl"/>
</dbReference>
<organism evidence="5 6">
    <name type="scientific">Jaculus jaculus</name>
    <name type="common">Lesser Egyptian jerboa</name>
    <dbReference type="NCBI Taxonomy" id="51337"/>
    <lineage>
        <taxon>Eukaryota</taxon>
        <taxon>Metazoa</taxon>
        <taxon>Chordata</taxon>
        <taxon>Craniata</taxon>
        <taxon>Vertebrata</taxon>
        <taxon>Euteleostomi</taxon>
        <taxon>Mammalia</taxon>
        <taxon>Eutheria</taxon>
        <taxon>Euarchontoglires</taxon>
        <taxon>Glires</taxon>
        <taxon>Rodentia</taxon>
        <taxon>Myomorpha</taxon>
        <taxon>Dipodoidea</taxon>
        <taxon>Dipodidae</taxon>
        <taxon>Dipodinae</taxon>
        <taxon>Jaculus</taxon>
    </lineage>
</organism>
<feature type="domain" description="Serpin" evidence="4">
    <location>
        <begin position="13"/>
        <end position="376"/>
    </location>
</feature>
<keyword evidence="3" id="KW-0963">Cytoplasm</keyword>
<dbReference type="InterPro" id="IPR000215">
    <property type="entry name" value="Serpin_fam"/>
</dbReference>
<reference evidence="5" key="1">
    <citation type="submission" date="2025-08" db="UniProtKB">
        <authorList>
            <consortium name="Ensembl"/>
        </authorList>
    </citation>
    <scope>IDENTIFICATION</scope>
</reference>
<dbReference type="Proteomes" id="UP000694385">
    <property type="component" value="Unassembled WGS sequence"/>
</dbReference>
<protein>
    <recommendedName>
        <fullName evidence="4">Serpin domain-containing protein</fullName>
    </recommendedName>
</protein>
<dbReference type="GO" id="GO:0002448">
    <property type="term" value="P:mast cell mediated immunity"/>
    <property type="evidence" value="ECO:0007669"/>
    <property type="project" value="Ensembl"/>
</dbReference>
<name>A0A8C5L0U6_JACJA</name>
<dbReference type="OMA" id="AWTKPEC"/>
<dbReference type="InterPro" id="IPR036186">
    <property type="entry name" value="Serpin_sf"/>
</dbReference>
<proteinExistence type="inferred from homology"/>
<evidence type="ECO:0000256" key="3">
    <source>
        <dbReference type="ARBA" id="ARBA00022490"/>
    </source>
</evidence>
<comment type="subcellular location">
    <subcellularLocation>
        <location evidence="1">Cytoplasm</location>
    </subcellularLocation>
</comment>
<gene>
    <name evidence="5" type="primary">Serpinb9</name>
</gene>
<dbReference type="GeneID" id="101595962"/>
<dbReference type="GO" id="GO:0002020">
    <property type="term" value="F:protease binding"/>
    <property type="evidence" value="ECO:0007669"/>
    <property type="project" value="Ensembl"/>
</dbReference>
<dbReference type="FunFam" id="2.30.39.10:FF:000014">
    <property type="entry name" value="Serpin family B member 9"/>
    <property type="match status" value="1"/>
</dbReference>
<dbReference type="PROSITE" id="PS00284">
    <property type="entry name" value="SERPIN"/>
    <property type="match status" value="1"/>
</dbReference>
<dbReference type="FunFam" id="3.30.497.10:FF:000002">
    <property type="entry name" value="Serpin family B member 6"/>
    <property type="match status" value="1"/>
</dbReference>
<dbReference type="PANTHER" id="PTHR11461">
    <property type="entry name" value="SERINE PROTEASE INHIBITOR, SERPIN"/>
    <property type="match status" value="1"/>
</dbReference>
<dbReference type="PANTHER" id="PTHR11461:SF350">
    <property type="entry name" value="SERPIN B9"/>
    <property type="match status" value="1"/>
</dbReference>
<dbReference type="InterPro" id="IPR023796">
    <property type="entry name" value="Serpin_dom"/>
</dbReference>
<dbReference type="GO" id="GO:0006955">
    <property type="term" value="P:immune response"/>
    <property type="evidence" value="ECO:0007669"/>
    <property type="project" value="Ensembl"/>
</dbReference>
<dbReference type="GO" id="GO:0043066">
    <property type="term" value="P:negative regulation of apoptotic process"/>
    <property type="evidence" value="ECO:0007669"/>
    <property type="project" value="Ensembl"/>
</dbReference>
<dbReference type="InterPro" id="IPR000240">
    <property type="entry name" value="Serpin_B9/Maspin"/>
</dbReference>
<evidence type="ECO:0000313" key="5">
    <source>
        <dbReference type="Ensembl" id="ENSJJAP00000015157.1"/>
    </source>
</evidence>
<dbReference type="GO" id="GO:0005615">
    <property type="term" value="C:extracellular space"/>
    <property type="evidence" value="ECO:0007669"/>
    <property type="project" value="Ensembl"/>
</dbReference>
<dbReference type="Pfam" id="PF00079">
    <property type="entry name" value="Serpin"/>
    <property type="match status" value="1"/>
</dbReference>
<dbReference type="Ensembl" id="ENSJJAT00000021661.1">
    <property type="protein sequence ID" value="ENSJJAP00000015157.1"/>
    <property type="gene ID" value="ENSJJAG00000017382.1"/>
</dbReference>
<dbReference type="InterPro" id="IPR023795">
    <property type="entry name" value="Serpin_CS"/>
</dbReference>
<comment type="similarity">
    <text evidence="2">Belongs to the serpin family. Ov-serpin subfamily.</text>
</comment>
<sequence length="376" mass="41778">MDSLSEANGTFAIRVLKMLCRDNPLHNVVCSPLSISSALAVVLLGAKGDTAVQLAQALSLNTEKDIHQGFQSLLTELNKCGAQYQLRMANRLFGENTCKFLQTFKDPCLQFYHTELEQLSFAKAAEKCREHINTWISKQTEGKIQELLASNSINAHTKLVLVNAVYFKGRWDEQFDKTCTSEMPFKVNQAEQRPVQMMCQEATFNIAYVSEVQSQVLELPYAGGALSMLLLLPAAGVDLSTVESHLTFEKLTAWTKPDFMKHTDTEVFLPRFKLQEDCDVESVLQRLGMVDAFQEGKADLSAMSPDRGLCLSKFVHKGVVEVNEEGTEATAASLATVVPECCMGSCTQFCADHPFLFFIRHNATNSLLFCGRFSSP</sequence>
<dbReference type="AlphaFoldDB" id="A0A8C5L0U6"/>
<dbReference type="SUPFAM" id="SSF56574">
    <property type="entry name" value="Serpins"/>
    <property type="match status" value="1"/>
</dbReference>
<dbReference type="GO" id="GO:0042270">
    <property type="term" value="P:protection from natural killer cell mediated cytotoxicity"/>
    <property type="evidence" value="ECO:0007669"/>
    <property type="project" value="Ensembl"/>
</dbReference>